<dbReference type="EMBL" id="MU004197">
    <property type="protein sequence ID" value="KAF2490166.1"/>
    <property type="molecule type" value="Genomic_DNA"/>
</dbReference>
<accession>A0A6A6QDT0</accession>
<dbReference type="Pfam" id="PF13639">
    <property type="entry name" value="zf-RING_2"/>
    <property type="match status" value="1"/>
</dbReference>
<keyword evidence="6" id="KW-1133">Transmembrane helix</keyword>
<organism evidence="8 9">
    <name type="scientific">Lophium mytilinum</name>
    <dbReference type="NCBI Taxonomy" id="390894"/>
    <lineage>
        <taxon>Eukaryota</taxon>
        <taxon>Fungi</taxon>
        <taxon>Dikarya</taxon>
        <taxon>Ascomycota</taxon>
        <taxon>Pezizomycotina</taxon>
        <taxon>Dothideomycetes</taxon>
        <taxon>Pleosporomycetidae</taxon>
        <taxon>Mytilinidiales</taxon>
        <taxon>Mytilinidiaceae</taxon>
        <taxon>Lophium</taxon>
    </lineage>
</organism>
<evidence type="ECO:0000259" key="7">
    <source>
        <dbReference type="PROSITE" id="PS50089"/>
    </source>
</evidence>
<reference evidence="8" key="1">
    <citation type="journal article" date="2020" name="Stud. Mycol.">
        <title>101 Dothideomycetes genomes: a test case for predicting lifestyles and emergence of pathogens.</title>
        <authorList>
            <person name="Haridas S."/>
            <person name="Albert R."/>
            <person name="Binder M."/>
            <person name="Bloem J."/>
            <person name="Labutti K."/>
            <person name="Salamov A."/>
            <person name="Andreopoulos B."/>
            <person name="Baker S."/>
            <person name="Barry K."/>
            <person name="Bills G."/>
            <person name="Bluhm B."/>
            <person name="Cannon C."/>
            <person name="Castanera R."/>
            <person name="Culley D."/>
            <person name="Daum C."/>
            <person name="Ezra D."/>
            <person name="Gonzalez J."/>
            <person name="Henrissat B."/>
            <person name="Kuo A."/>
            <person name="Liang C."/>
            <person name="Lipzen A."/>
            <person name="Lutzoni F."/>
            <person name="Magnuson J."/>
            <person name="Mondo S."/>
            <person name="Nolan M."/>
            <person name="Ohm R."/>
            <person name="Pangilinan J."/>
            <person name="Park H.-J."/>
            <person name="Ramirez L."/>
            <person name="Alfaro M."/>
            <person name="Sun H."/>
            <person name="Tritt A."/>
            <person name="Yoshinaga Y."/>
            <person name="Zwiers L.-H."/>
            <person name="Turgeon B."/>
            <person name="Goodwin S."/>
            <person name="Spatafora J."/>
            <person name="Crous P."/>
            <person name="Grigoriev I."/>
        </authorList>
    </citation>
    <scope>NUCLEOTIDE SEQUENCE</scope>
    <source>
        <strain evidence="8">CBS 269.34</strain>
    </source>
</reference>
<dbReference type="GO" id="GO:0061630">
    <property type="term" value="F:ubiquitin protein ligase activity"/>
    <property type="evidence" value="ECO:0007669"/>
    <property type="project" value="TreeGrafter"/>
</dbReference>
<sequence>MPHIYRPPNTLAEFLARDFTEVPDSCAICIHPFNTTDHRAFLTSGHPQCRHIFGQNCLIAWLVNKKTCPICRNTLYGPSADFWPPRLEQDQYEEMVREVTHKILAEVREDLAAARRDWEADRPQMGAVEREGLLIEALELLGWEYDFDGLVQSGWDEELTLEDQDGPEELQHLQLGLGQGQDEADSQDAQTWNSSPQQDQALRRRHAQSRLQQLITHSHNPQYWQAEQQRRVDEWEEWSNPGMYFCVSYGAYMTLSYSFLEIGFNWDAVLVMDFLVTIGCIFLFLGQENGSRWQRFFFFLSLIIEIKKAMLVQAVIMKPVWGMVVGSSALFVAWVRWNPDGQVTRRRILRWMAG</sequence>
<evidence type="ECO:0000256" key="3">
    <source>
        <dbReference type="ARBA" id="ARBA00022833"/>
    </source>
</evidence>
<evidence type="ECO:0000313" key="9">
    <source>
        <dbReference type="Proteomes" id="UP000799750"/>
    </source>
</evidence>
<dbReference type="CDD" id="cd16448">
    <property type="entry name" value="RING-H2"/>
    <property type="match status" value="1"/>
</dbReference>
<dbReference type="OrthoDB" id="3801318at2759"/>
<dbReference type="GO" id="GO:0008270">
    <property type="term" value="F:zinc ion binding"/>
    <property type="evidence" value="ECO:0007669"/>
    <property type="project" value="UniProtKB-KW"/>
</dbReference>
<dbReference type="PROSITE" id="PS50089">
    <property type="entry name" value="ZF_RING_2"/>
    <property type="match status" value="1"/>
</dbReference>
<name>A0A6A6QDT0_9PEZI</name>
<proteinExistence type="predicted"/>
<feature type="compositionally biased region" description="Polar residues" evidence="5">
    <location>
        <begin position="187"/>
        <end position="199"/>
    </location>
</feature>
<evidence type="ECO:0000256" key="6">
    <source>
        <dbReference type="SAM" id="Phobius"/>
    </source>
</evidence>
<keyword evidence="6" id="KW-0812">Transmembrane</keyword>
<evidence type="ECO:0000256" key="2">
    <source>
        <dbReference type="ARBA" id="ARBA00022771"/>
    </source>
</evidence>
<protein>
    <recommendedName>
        <fullName evidence="7">RING-type domain-containing protein</fullName>
    </recommendedName>
</protein>
<feature type="transmembrane region" description="Helical" evidence="6">
    <location>
        <begin position="297"/>
        <end position="314"/>
    </location>
</feature>
<keyword evidence="3" id="KW-0862">Zinc</keyword>
<keyword evidence="2 4" id="KW-0863">Zinc-finger</keyword>
<dbReference type="GO" id="GO:0012505">
    <property type="term" value="C:endomembrane system"/>
    <property type="evidence" value="ECO:0007669"/>
    <property type="project" value="TreeGrafter"/>
</dbReference>
<dbReference type="InterPro" id="IPR001841">
    <property type="entry name" value="Znf_RING"/>
</dbReference>
<keyword evidence="6" id="KW-0472">Membrane</keyword>
<keyword evidence="9" id="KW-1185">Reference proteome</keyword>
<evidence type="ECO:0000256" key="5">
    <source>
        <dbReference type="SAM" id="MobiDB-lite"/>
    </source>
</evidence>
<feature type="transmembrane region" description="Helical" evidence="6">
    <location>
        <begin position="266"/>
        <end position="285"/>
    </location>
</feature>
<dbReference type="AlphaFoldDB" id="A0A6A6QDT0"/>
<dbReference type="GO" id="GO:0043161">
    <property type="term" value="P:proteasome-mediated ubiquitin-dependent protein catabolic process"/>
    <property type="evidence" value="ECO:0007669"/>
    <property type="project" value="TreeGrafter"/>
</dbReference>
<feature type="region of interest" description="Disordered" evidence="5">
    <location>
        <begin position="176"/>
        <end position="199"/>
    </location>
</feature>
<feature type="domain" description="RING-type" evidence="7">
    <location>
        <begin position="26"/>
        <end position="72"/>
    </location>
</feature>
<dbReference type="InterPro" id="IPR050731">
    <property type="entry name" value="HRD1_E3_ubiq-ligases"/>
</dbReference>
<dbReference type="Gene3D" id="3.30.40.10">
    <property type="entry name" value="Zinc/RING finger domain, C3HC4 (zinc finger)"/>
    <property type="match status" value="1"/>
</dbReference>
<dbReference type="PANTHER" id="PTHR22763">
    <property type="entry name" value="RING ZINC FINGER PROTEIN"/>
    <property type="match status" value="1"/>
</dbReference>
<evidence type="ECO:0000256" key="1">
    <source>
        <dbReference type="ARBA" id="ARBA00022723"/>
    </source>
</evidence>
<dbReference type="Proteomes" id="UP000799750">
    <property type="component" value="Unassembled WGS sequence"/>
</dbReference>
<keyword evidence="1" id="KW-0479">Metal-binding</keyword>
<gene>
    <name evidence="8" type="ORF">BU16DRAFT_543515</name>
</gene>
<dbReference type="InterPro" id="IPR013083">
    <property type="entry name" value="Znf_RING/FYVE/PHD"/>
</dbReference>
<evidence type="ECO:0000256" key="4">
    <source>
        <dbReference type="PROSITE-ProRule" id="PRU00175"/>
    </source>
</evidence>
<evidence type="ECO:0000313" key="8">
    <source>
        <dbReference type="EMBL" id="KAF2490166.1"/>
    </source>
</evidence>
<dbReference type="SUPFAM" id="SSF57850">
    <property type="entry name" value="RING/U-box"/>
    <property type="match status" value="1"/>
</dbReference>
<feature type="transmembrane region" description="Helical" evidence="6">
    <location>
        <begin position="320"/>
        <end position="337"/>
    </location>
</feature>